<dbReference type="Gene3D" id="3.40.50.300">
    <property type="entry name" value="P-loop containing nucleotide triphosphate hydrolases"/>
    <property type="match status" value="1"/>
</dbReference>
<comment type="caution">
    <text evidence="2">The sequence shown here is derived from an EMBL/GenBank/DDBJ whole genome shotgun (WGS) entry which is preliminary data.</text>
</comment>
<dbReference type="Pfam" id="PF25199">
    <property type="entry name" value="nSTAND_NTPase5"/>
    <property type="match status" value="1"/>
</dbReference>
<reference evidence="3" key="1">
    <citation type="journal article" date="2019" name="Int. J. Syst. Evol. Microbiol.">
        <title>The Global Catalogue of Microorganisms (GCM) 10K type strain sequencing project: providing services to taxonomists for standard genome sequencing and annotation.</title>
        <authorList>
            <consortium name="The Broad Institute Genomics Platform"/>
            <consortium name="The Broad Institute Genome Sequencing Center for Infectious Disease"/>
            <person name="Wu L."/>
            <person name="Ma J."/>
        </authorList>
    </citation>
    <scope>NUCLEOTIDE SEQUENCE [LARGE SCALE GENOMIC DNA]</scope>
    <source>
        <strain evidence="3">JCM 14326</strain>
    </source>
</reference>
<keyword evidence="3" id="KW-1185">Reference proteome</keyword>
<dbReference type="Proteomes" id="UP001501094">
    <property type="component" value="Unassembled WGS sequence"/>
</dbReference>
<feature type="domain" description="Novel STAND NTPase 5" evidence="1">
    <location>
        <begin position="21"/>
        <end position="139"/>
    </location>
</feature>
<proteinExistence type="predicted"/>
<dbReference type="InterPro" id="IPR057574">
    <property type="entry name" value="nSTAND_NTPase5_dom"/>
</dbReference>
<gene>
    <name evidence="2" type="ORF">GCM10009751_30560</name>
</gene>
<dbReference type="EMBL" id="BAAANL010000006">
    <property type="protein sequence ID" value="GAA1869606.1"/>
    <property type="molecule type" value="Genomic_DNA"/>
</dbReference>
<organism evidence="2 3">
    <name type="scientific">Myceligenerans crystallogenes</name>
    <dbReference type="NCBI Taxonomy" id="316335"/>
    <lineage>
        <taxon>Bacteria</taxon>
        <taxon>Bacillati</taxon>
        <taxon>Actinomycetota</taxon>
        <taxon>Actinomycetes</taxon>
        <taxon>Micrococcales</taxon>
        <taxon>Promicromonosporaceae</taxon>
        <taxon>Myceligenerans</taxon>
    </lineage>
</organism>
<accession>A0ABP4ZUH2</accession>
<evidence type="ECO:0000259" key="1">
    <source>
        <dbReference type="Pfam" id="PF25199"/>
    </source>
</evidence>
<dbReference type="SUPFAM" id="SSF52540">
    <property type="entry name" value="P-loop containing nucleoside triphosphate hydrolases"/>
    <property type="match status" value="1"/>
</dbReference>
<name>A0ABP4ZUH2_9MICO</name>
<dbReference type="InterPro" id="IPR027417">
    <property type="entry name" value="P-loop_NTPase"/>
</dbReference>
<protein>
    <recommendedName>
        <fullName evidence="1">Novel STAND NTPase 5 domain-containing protein</fullName>
    </recommendedName>
</protein>
<sequence length="478" mass="50696">MIGAALGGGSVVRLLAPELRRVPYRRRRSELAALLRWCRERPAVQVRLVTGPGGVGKTRLAVEASRRLTRTGWHCVWIRPGIDPARVLPDVARRNTLVVVDDAMARTDLVRVLDALRAPAHGKLRVLLMSRVAGDWWSRLRWASGLVAAADSRVSDQHLEPLGHDDAVSLVRPAVRAFSSALGVGGAGVVAVPPDHGALPLDLHATALAAVLESADRWPEPCDGDPVPADPDVAVGMLLDSERVRWLREAPIPGIDPAGMDDAVAVGVMLGTTSGTTVVHVLNRVLPARADVTRLGPGPGPVGLVVGLPHRLIEQHVARQIATAPWLVVEWLRELAPDVAHRVALIMTGLLAVPPPGFAPEDAERVLDRVVDEMPADGEALLGVLHLLVQQPELPAGQVRTITARMLGLDPAGTLRAEVLTYRTRALRALGRPDEAAAAGQEAVALWRAAHAADPGRYETVLADAIALLGQPGTGAGA</sequence>
<evidence type="ECO:0000313" key="2">
    <source>
        <dbReference type="EMBL" id="GAA1869606.1"/>
    </source>
</evidence>
<evidence type="ECO:0000313" key="3">
    <source>
        <dbReference type="Proteomes" id="UP001501094"/>
    </source>
</evidence>